<evidence type="ECO:0000256" key="4">
    <source>
        <dbReference type="ARBA" id="ARBA00007090"/>
    </source>
</evidence>
<dbReference type="PANTHER" id="PTHR32282">
    <property type="entry name" value="BINDING PROTEIN TRANSPEPTIDASE, PUTATIVE-RELATED"/>
    <property type="match status" value="1"/>
</dbReference>
<keyword evidence="11" id="KW-0645">Protease</keyword>
<evidence type="ECO:0000256" key="6">
    <source>
        <dbReference type="ARBA" id="ARBA00012448"/>
    </source>
</evidence>
<dbReference type="GO" id="GO:0009002">
    <property type="term" value="F:serine-type D-Ala-D-Ala carboxypeptidase activity"/>
    <property type="evidence" value="ECO:0007669"/>
    <property type="project" value="UniProtKB-EC"/>
</dbReference>
<protein>
    <recommendedName>
        <fullName evidence="7">Penicillin-binding protein 1A</fullName>
        <ecNumber evidence="25">2.4.99.28</ecNumber>
        <ecNumber evidence="6">3.4.16.4</ecNumber>
    </recommendedName>
</protein>
<evidence type="ECO:0000256" key="20">
    <source>
        <dbReference type="ARBA" id="ARBA00023136"/>
    </source>
</evidence>
<dbReference type="GO" id="GO:0008658">
    <property type="term" value="F:penicillin binding"/>
    <property type="evidence" value="ECO:0007669"/>
    <property type="project" value="InterPro"/>
</dbReference>
<evidence type="ECO:0000256" key="12">
    <source>
        <dbReference type="ARBA" id="ARBA00022676"/>
    </source>
</evidence>
<evidence type="ECO:0000256" key="28">
    <source>
        <dbReference type="SAM" id="MobiDB-lite"/>
    </source>
</evidence>
<dbReference type="GO" id="GO:0046677">
    <property type="term" value="P:response to antibiotic"/>
    <property type="evidence" value="ECO:0007669"/>
    <property type="project" value="UniProtKB-KW"/>
</dbReference>
<dbReference type="EC" id="2.4.99.28" evidence="25"/>
<evidence type="ECO:0000256" key="2">
    <source>
        <dbReference type="ARBA" id="ARBA00004249"/>
    </source>
</evidence>
<comment type="subcellular location">
    <subcellularLocation>
        <location evidence="2">Cell inner membrane</location>
        <topology evidence="2">Single-pass type II membrane protein</topology>
    </subcellularLocation>
</comment>
<evidence type="ECO:0000256" key="1">
    <source>
        <dbReference type="ARBA" id="ARBA00002624"/>
    </source>
</evidence>
<dbReference type="InterPro" id="IPR050396">
    <property type="entry name" value="Glycosyltr_51/Transpeptidase"/>
</dbReference>
<dbReference type="AlphaFoldDB" id="A0A948TEC3"/>
<keyword evidence="22" id="KW-0511">Multifunctional enzyme</keyword>
<comment type="function">
    <text evidence="1">Cell wall formation. Synthesis of cross-linked peptidoglycan from the lipid intermediates. The enzyme has a penicillin-insensitive transglycosylase N-terminal domain (formation of linear glycan strands) and a penicillin-sensitive transpeptidase C-terminal domain (cross-linking of the peptide subunits).</text>
</comment>
<evidence type="ECO:0000313" key="34">
    <source>
        <dbReference type="Proteomes" id="UP000733611"/>
    </source>
</evidence>
<feature type="domain" description="Penicillin-binding protein transpeptidase" evidence="30">
    <location>
        <begin position="512"/>
        <end position="687"/>
    </location>
</feature>
<dbReference type="EMBL" id="JAHLFE010000017">
    <property type="protein sequence ID" value="MBU3843456.1"/>
    <property type="molecule type" value="Genomic_DNA"/>
</dbReference>
<keyword evidence="21" id="KW-0046">Antibiotic resistance</keyword>
<comment type="catalytic activity">
    <reaction evidence="24">
        <text>Preferential cleavage: (Ac)2-L-Lys-D-Ala-|-D-Ala. Also transpeptidation of peptidyl-alanyl moieties that are N-acyl substituents of D-alanine.</text>
        <dbReference type="EC" id="3.4.16.4"/>
    </reaction>
</comment>
<evidence type="ECO:0000256" key="23">
    <source>
        <dbReference type="ARBA" id="ARBA00023316"/>
    </source>
</evidence>
<keyword evidence="14" id="KW-0812">Transmembrane</keyword>
<dbReference type="Gene3D" id="3.40.710.10">
    <property type="entry name" value="DD-peptidase/beta-lactamase superfamily"/>
    <property type="match status" value="3"/>
</dbReference>
<evidence type="ECO:0000256" key="18">
    <source>
        <dbReference type="ARBA" id="ARBA00022984"/>
    </source>
</evidence>
<comment type="caution">
    <text evidence="33">The sequence shown here is derived from an EMBL/GenBank/DDBJ whole genome shotgun (WGS) entry which is preliminary data.</text>
</comment>
<dbReference type="Pfam" id="PF00912">
    <property type="entry name" value="Transgly"/>
    <property type="match status" value="1"/>
</dbReference>
<feature type="compositionally biased region" description="Polar residues" evidence="28">
    <location>
        <begin position="989"/>
        <end position="1001"/>
    </location>
</feature>
<comment type="similarity">
    <text evidence="4">In the C-terminal section; belongs to the transpeptidase family.</text>
</comment>
<dbReference type="GO" id="GO:0005886">
    <property type="term" value="C:plasma membrane"/>
    <property type="evidence" value="ECO:0007669"/>
    <property type="project" value="UniProtKB-SubCell"/>
</dbReference>
<evidence type="ECO:0000256" key="21">
    <source>
        <dbReference type="ARBA" id="ARBA00023251"/>
    </source>
</evidence>
<evidence type="ECO:0000256" key="27">
    <source>
        <dbReference type="ARBA" id="ARBA00060592"/>
    </source>
</evidence>
<evidence type="ECO:0000256" key="17">
    <source>
        <dbReference type="ARBA" id="ARBA00022968"/>
    </source>
</evidence>
<keyword evidence="9" id="KW-0997">Cell inner membrane</keyword>
<keyword evidence="10" id="KW-0121">Carboxypeptidase</keyword>
<dbReference type="Pfam" id="PF00905">
    <property type="entry name" value="Transpeptidase"/>
    <property type="match status" value="1"/>
</dbReference>
<keyword evidence="19" id="KW-1133">Transmembrane helix</keyword>
<keyword evidence="17" id="KW-0735">Signal-anchor</keyword>
<dbReference type="SUPFAM" id="SSF56601">
    <property type="entry name" value="beta-lactamase/transpeptidase-like"/>
    <property type="match status" value="1"/>
</dbReference>
<keyword evidence="18" id="KW-0573">Peptidoglycan synthesis</keyword>
<proteinExistence type="inferred from homology"/>
<evidence type="ECO:0000256" key="24">
    <source>
        <dbReference type="ARBA" id="ARBA00034000"/>
    </source>
</evidence>
<dbReference type="Gene3D" id="1.10.3810.10">
    <property type="entry name" value="Biosynthetic peptidoglycan transglycosylase-like"/>
    <property type="match status" value="1"/>
</dbReference>
<dbReference type="InterPro" id="IPR001460">
    <property type="entry name" value="PCN-bd_Tpept"/>
</dbReference>
<evidence type="ECO:0000256" key="25">
    <source>
        <dbReference type="ARBA" id="ARBA00044770"/>
    </source>
</evidence>
<organism evidence="33 34">
    <name type="scientific">Candidatus Anaerobiospirillum pullicola</name>
    <dbReference type="NCBI Taxonomy" id="2838451"/>
    <lineage>
        <taxon>Bacteria</taxon>
        <taxon>Pseudomonadati</taxon>
        <taxon>Pseudomonadota</taxon>
        <taxon>Gammaproteobacteria</taxon>
        <taxon>Aeromonadales</taxon>
        <taxon>Succinivibrionaceae</taxon>
        <taxon>Anaerobiospirillum</taxon>
    </lineage>
</organism>
<dbReference type="GO" id="GO:0009252">
    <property type="term" value="P:peptidoglycan biosynthetic process"/>
    <property type="evidence" value="ECO:0007669"/>
    <property type="project" value="UniProtKB-KW"/>
</dbReference>
<feature type="region of interest" description="Disordered" evidence="28">
    <location>
        <begin position="980"/>
        <end position="1010"/>
    </location>
</feature>
<comment type="similarity">
    <text evidence="5">In the N-terminal section; belongs to the glycosyltransferase 51 family.</text>
</comment>
<keyword evidence="12" id="KW-0328">Glycosyltransferase</keyword>
<evidence type="ECO:0000256" key="9">
    <source>
        <dbReference type="ARBA" id="ARBA00022519"/>
    </source>
</evidence>
<evidence type="ECO:0000259" key="31">
    <source>
        <dbReference type="Pfam" id="PF00912"/>
    </source>
</evidence>
<feature type="chain" id="PRO_5036775088" description="Penicillin-binding protein 1A" evidence="29">
    <location>
        <begin position="29"/>
        <end position="1010"/>
    </location>
</feature>
<evidence type="ECO:0000256" key="29">
    <source>
        <dbReference type="SAM" id="SignalP"/>
    </source>
</evidence>
<reference evidence="33" key="2">
    <citation type="submission" date="2021-04" db="EMBL/GenBank/DDBJ databases">
        <authorList>
            <person name="Gilroy R."/>
        </authorList>
    </citation>
    <scope>NUCLEOTIDE SEQUENCE</scope>
    <source>
        <strain evidence="33">378</strain>
    </source>
</reference>
<evidence type="ECO:0000256" key="16">
    <source>
        <dbReference type="ARBA" id="ARBA00022960"/>
    </source>
</evidence>
<evidence type="ECO:0000259" key="30">
    <source>
        <dbReference type="Pfam" id="PF00905"/>
    </source>
</evidence>
<dbReference type="GO" id="GO:0008360">
    <property type="term" value="P:regulation of cell shape"/>
    <property type="evidence" value="ECO:0007669"/>
    <property type="project" value="UniProtKB-KW"/>
</dbReference>
<evidence type="ECO:0000313" key="33">
    <source>
        <dbReference type="EMBL" id="MBU3843456.1"/>
    </source>
</evidence>
<accession>A0A948TEC3</accession>
<dbReference type="InterPro" id="IPR001264">
    <property type="entry name" value="Glyco_trans_51"/>
</dbReference>
<gene>
    <name evidence="33" type="ORF">H9847_01070</name>
</gene>
<dbReference type="EC" id="3.4.16.4" evidence="6"/>
<dbReference type="GO" id="GO:0030288">
    <property type="term" value="C:outer membrane-bounded periplasmic space"/>
    <property type="evidence" value="ECO:0007669"/>
    <property type="project" value="TreeGrafter"/>
</dbReference>
<evidence type="ECO:0000256" key="26">
    <source>
        <dbReference type="ARBA" id="ARBA00049902"/>
    </source>
</evidence>
<dbReference type="InterPro" id="IPR012338">
    <property type="entry name" value="Beta-lactam/transpept-like"/>
</dbReference>
<dbReference type="Pfam" id="PF17092">
    <property type="entry name" value="PCB_OB"/>
    <property type="match status" value="1"/>
</dbReference>
<dbReference type="Proteomes" id="UP000733611">
    <property type="component" value="Unassembled WGS sequence"/>
</dbReference>
<keyword evidence="23" id="KW-0961">Cell wall biogenesis/degradation</keyword>
<dbReference type="GO" id="GO:0006508">
    <property type="term" value="P:proteolysis"/>
    <property type="evidence" value="ECO:0007669"/>
    <property type="project" value="UniProtKB-KW"/>
</dbReference>
<keyword evidence="8" id="KW-1003">Cell membrane</keyword>
<dbReference type="InterPro" id="IPR012340">
    <property type="entry name" value="NA-bd_OB-fold"/>
</dbReference>
<dbReference type="Gene3D" id="2.40.50.140">
    <property type="entry name" value="Nucleic acid-binding proteins"/>
    <property type="match status" value="1"/>
</dbReference>
<dbReference type="SUPFAM" id="SSF53955">
    <property type="entry name" value="Lysozyme-like"/>
    <property type="match status" value="1"/>
</dbReference>
<sequence length="1010" mass="110383">MLVKAFKFVQLTLWAGLISSTITGTAVAASYYSTLDELPDVKELKHVSFETPMKIYTQDGKLIGEFGEHKRIPVSLDQIPLKMQQAFLAIEDSRFYEHSGVDPIGILRAVAVAATSGGASQGASTITQQVARNFFLTRDRTIERKVKEMFIAWRMEQVLSKQEILELYLNKIALGHRSYGVVAAAQTYYGKTLDQLTLAEIATIAGLPKAPSTLNPITNPQRAKERRHLVLQRMLTLGYITPEEFREADAAPAKATFHSAPLEAYAPYVAEEARQAVINKYGTDAYIKGFKIYTTVDSRYQEFAHQAIFNNITAYDMRHGYRGPLFNIFDSTRGIRGSSKVPTEKNGAGANANNGLIMSARQALIDQYTQANQSYDYEQIIAAVDSQRLIIADFSTHGMENVLARINAEDKYRSLKPALVLAVDDINKTALLLDGTGAQLPLTWEGMDWARAFKTDRNQGGAPNLPSEFLLPGDLVFTYVQTKTTQPKKRNETPQTYEVLTLTQLPDVESALIALDPKSGAVRAMAGGFDFEKSKFNRTTQLLRQTGSNFKPFIYSSAVAYGLALNSVLPDVPIRTWDVGSRRWWQPTNSPNRFEGLMTIREGLAKSKNSIAIRTIRHVGVQNAVEHLRKFGIYVPRFQQSESMALGSVELTPLQVASSFAVFANGGYRLTPYLIDHITLENGEVIYQAHPQYADATQPNVIENAIPLVYSPNYQPNAAERDLAERVNNFDQYILRHIGAKAAADATGISMEDAELAAAAASTGTTISPEGTVLNADGSLSEIQLSSAEQAEKAAAALNAAHEAQANALNSNPVNDPKAASGAILMDLDRLAQPNPLGDKALQIVSHGHSYLMSTLLHTNIYGGRNLAGERFWGTGARAATITGRDDLYGKTGTTNNIHDAWFSGFNGNLVVTTWVGFDNDRDLGYARIRGSEGGSATALPVWAEFFKNAQEGVESTPIAQPTGLRITRNRGITEPALPNTRVIDDGSSAGSVANTGIDSSDVSEEEGIF</sequence>
<feature type="domain" description="Glycosyl transferase family 51" evidence="31">
    <location>
        <begin position="59"/>
        <end position="234"/>
    </location>
</feature>
<dbReference type="InterPro" id="IPR036950">
    <property type="entry name" value="PBP_transglycosylase"/>
</dbReference>
<evidence type="ECO:0000256" key="13">
    <source>
        <dbReference type="ARBA" id="ARBA00022679"/>
    </source>
</evidence>
<evidence type="ECO:0000256" key="8">
    <source>
        <dbReference type="ARBA" id="ARBA00022475"/>
    </source>
</evidence>
<evidence type="ECO:0000256" key="5">
    <source>
        <dbReference type="ARBA" id="ARBA00007739"/>
    </source>
</evidence>
<dbReference type="FunFam" id="1.10.3810.10:FF:000003">
    <property type="entry name" value="Penicillin-binding protein 1a"/>
    <property type="match status" value="1"/>
</dbReference>
<comment type="pathway">
    <text evidence="27">Glycan biosynthesis.</text>
</comment>
<keyword evidence="20" id="KW-0472">Membrane</keyword>
<reference evidence="33" key="1">
    <citation type="journal article" date="2021" name="PeerJ">
        <title>Extensive microbial diversity within the chicken gut microbiome revealed by metagenomics and culture.</title>
        <authorList>
            <person name="Gilroy R."/>
            <person name="Ravi A."/>
            <person name="Getino M."/>
            <person name="Pursley I."/>
            <person name="Horton D.L."/>
            <person name="Alikhan N.F."/>
            <person name="Baker D."/>
            <person name="Gharbi K."/>
            <person name="Hall N."/>
            <person name="Watson M."/>
            <person name="Adriaenssens E.M."/>
            <person name="Foster-Nyarko E."/>
            <person name="Jarju S."/>
            <person name="Secka A."/>
            <person name="Antonio M."/>
            <person name="Oren A."/>
            <person name="Chaudhuri R.R."/>
            <person name="La Ragione R."/>
            <person name="Hildebrand F."/>
            <person name="Pallen M.J."/>
        </authorList>
    </citation>
    <scope>NUCLEOTIDE SEQUENCE</scope>
    <source>
        <strain evidence="33">378</strain>
    </source>
</reference>
<dbReference type="GO" id="GO:0071555">
    <property type="term" value="P:cell wall organization"/>
    <property type="evidence" value="ECO:0007669"/>
    <property type="project" value="UniProtKB-KW"/>
</dbReference>
<keyword evidence="15" id="KW-0378">Hydrolase</keyword>
<dbReference type="InterPro" id="IPR031376">
    <property type="entry name" value="PCB_OB"/>
</dbReference>
<keyword evidence="13" id="KW-0808">Transferase</keyword>
<comment type="catalytic activity">
    <reaction evidence="26">
        <text>[GlcNAc-(1-&gt;4)-Mur2Ac(oyl-L-Ala-gamma-D-Glu-L-Lys-D-Ala-D-Ala)](n)-di-trans,octa-cis-undecaprenyl diphosphate + beta-D-GlcNAc-(1-&gt;4)-Mur2Ac(oyl-L-Ala-gamma-D-Glu-L-Lys-D-Ala-D-Ala)-di-trans,octa-cis-undecaprenyl diphosphate = [GlcNAc-(1-&gt;4)-Mur2Ac(oyl-L-Ala-gamma-D-Glu-L-Lys-D-Ala-D-Ala)](n+1)-di-trans,octa-cis-undecaprenyl diphosphate + di-trans,octa-cis-undecaprenyl diphosphate + H(+)</text>
        <dbReference type="Rhea" id="RHEA:23708"/>
        <dbReference type="Rhea" id="RHEA-COMP:9602"/>
        <dbReference type="Rhea" id="RHEA-COMP:9603"/>
        <dbReference type="ChEBI" id="CHEBI:15378"/>
        <dbReference type="ChEBI" id="CHEBI:58405"/>
        <dbReference type="ChEBI" id="CHEBI:60033"/>
        <dbReference type="ChEBI" id="CHEBI:78435"/>
        <dbReference type="EC" id="2.4.99.28"/>
    </reaction>
</comment>
<dbReference type="GO" id="GO:0008955">
    <property type="term" value="F:peptidoglycan glycosyltransferase activity"/>
    <property type="evidence" value="ECO:0007669"/>
    <property type="project" value="UniProtKB-EC"/>
</dbReference>
<evidence type="ECO:0000259" key="32">
    <source>
        <dbReference type="Pfam" id="PF17092"/>
    </source>
</evidence>
<evidence type="ECO:0000256" key="7">
    <source>
        <dbReference type="ARBA" id="ARBA00018638"/>
    </source>
</evidence>
<feature type="domain" description="Penicillin-binding protein OB-like" evidence="32">
    <location>
        <begin position="401"/>
        <end position="508"/>
    </location>
</feature>
<feature type="signal peptide" evidence="29">
    <location>
        <begin position="1"/>
        <end position="28"/>
    </location>
</feature>
<evidence type="ECO:0000256" key="10">
    <source>
        <dbReference type="ARBA" id="ARBA00022645"/>
    </source>
</evidence>
<evidence type="ECO:0000256" key="14">
    <source>
        <dbReference type="ARBA" id="ARBA00022692"/>
    </source>
</evidence>
<keyword evidence="29" id="KW-0732">Signal</keyword>
<evidence type="ECO:0000256" key="15">
    <source>
        <dbReference type="ARBA" id="ARBA00022801"/>
    </source>
</evidence>
<dbReference type="PANTHER" id="PTHR32282:SF27">
    <property type="entry name" value="PENICILLIN-BINDING PROTEIN 1A"/>
    <property type="match status" value="1"/>
</dbReference>
<evidence type="ECO:0000256" key="3">
    <source>
        <dbReference type="ARBA" id="ARBA00004752"/>
    </source>
</evidence>
<comment type="pathway">
    <text evidence="3">Cell wall biogenesis; peptidoglycan biosynthesis.</text>
</comment>
<name>A0A948TEC3_9GAMM</name>
<evidence type="ECO:0000256" key="22">
    <source>
        <dbReference type="ARBA" id="ARBA00023268"/>
    </source>
</evidence>
<dbReference type="InterPro" id="IPR023346">
    <property type="entry name" value="Lysozyme-like_dom_sf"/>
</dbReference>
<evidence type="ECO:0000256" key="19">
    <source>
        <dbReference type="ARBA" id="ARBA00022989"/>
    </source>
</evidence>
<evidence type="ECO:0000256" key="11">
    <source>
        <dbReference type="ARBA" id="ARBA00022670"/>
    </source>
</evidence>
<keyword evidence="16" id="KW-0133">Cell shape</keyword>